<dbReference type="RefSeq" id="WP_134564644.1">
    <property type="nucleotide sequence ID" value="NZ_SOFP01000005.1"/>
</dbReference>
<feature type="transmembrane region" description="Helical" evidence="1">
    <location>
        <begin position="41"/>
        <end position="63"/>
    </location>
</feature>
<proteinExistence type="predicted"/>
<accession>A0A4R8WXH6</accession>
<dbReference type="OrthoDB" id="9899783at2"/>
<dbReference type="Proteomes" id="UP000298412">
    <property type="component" value="Unassembled WGS sequence"/>
</dbReference>
<organism evidence="2 3">
    <name type="scientific">Cryobacterium algoritolerans</name>
    <dbReference type="NCBI Taxonomy" id="1259184"/>
    <lineage>
        <taxon>Bacteria</taxon>
        <taxon>Bacillati</taxon>
        <taxon>Actinomycetota</taxon>
        <taxon>Actinomycetes</taxon>
        <taxon>Micrococcales</taxon>
        <taxon>Microbacteriaceae</taxon>
        <taxon>Cryobacterium</taxon>
    </lineage>
</organism>
<dbReference type="EMBL" id="SOFP01000005">
    <property type="protein sequence ID" value="TFC21219.1"/>
    <property type="molecule type" value="Genomic_DNA"/>
</dbReference>
<comment type="caution">
    <text evidence="2">The sequence shown here is derived from an EMBL/GenBank/DDBJ whole genome shotgun (WGS) entry which is preliminary data.</text>
</comment>
<reference evidence="2 3" key="1">
    <citation type="submission" date="2019-03" db="EMBL/GenBank/DDBJ databases">
        <title>Genomics of glacier-inhabiting Cryobacterium strains.</title>
        <authorList>
            <person name="Liu Q."/>
            <person name="Xin Y.-H."/>
        </authorList>
    </citation>
    <scope>NUCLEOTIDE SEQUENCE [LARGE SCALE GENOMIC DNA]</scope>
    <source>
        <strain evidence="2 3">MDT1-3</strain>
    </source>
</reference>
<evidence type="ECO:0000256" key="1">
    <source>
        <dbReference type="SAM" id="Phobius"/>
    </source>
</evidence>
<keyword evidence="3" id="KW-1185">Reference proteome</keyword>
<gene>
    <name evidence="2" type="ORF">E3O19_00290</name>
</gene>
<evidence type="ECO:0000313" key="3">
    <source>
        <dbReference type="Proteomes" id="UP000298412"/>
    </source>
</evidence>
<keyword evidence="1" id="KW-0472">Membrane</keyword>
<keyword evidence="1" id="KW-1133">Transmembrane helix</keyword>
<sequence length="76" mass="8665">MFTSNTVMVMYSTPRRGTLSYVGLLIYIAGTTICWDRLAFWPWVAMTGAAAVVLFIMGTLWIAQDDREARMRPTDR</sequence>
<feature type="transmembrane region" description="Helical" evidence="1">
    <location>
        <begin position="18"/>
        <end position="35"/>
    </location>
</feature>
<keyword evidence="1" id="KW-0812">Transmembrane</keyword>
<protein>
    <submittedName>
        <fullName evidence="2">Uncharacterized protein</fullName>
    </submittedName>
</protein>
<evidence type="ECO:0000313" key="2">
    <source>
        <dbReference type="EMBL" id="TFC21219.1"/>
    </source>
</evidence>
<dbReference type="AlphaFoldDB" id="A0A4R8WXH6"/>
<name>A0A4R8WXH6_9MICO</name>